<evidence type="ECO:0000259" key="2">
    <source>
        <dbReference type="Pfam" id="PF01593"/>
    </source>
</evidence>
<proteinExistence type="predicted"/>
<dbReference type="Proteomes" id="UP000639338">
    <property type="component" value="Unassembled WGS sequence"/>
</dbReference>
<accession>A0A834Y6Z6</accession>
<dbReference type="Gene3D" id="3.50.50.60">
    <property type="entry name" value="FAD/NAD(P)-binding domain"/>
    <property type="match status" value="1"/>
</dbReference>
<dbReference type="InterPro" id="IPR050281">
    <property type="entry name" value="Flavin_monoamine_oxidase"/>
</dbReference>
<dbReference type="PANTHER" id="PTHR10742">
    <property type="entry name" value="FLAVIN MONOAMINE OXIDASE"/>
    <property type="match status" value="1"/>
</dbReference>
<dbReference type="OrthoDB" id="5046242at2759"/>
<protein>
    <recommendedName>
        <fullName evidence="2">Amine oxidase domain-containing protein</fullName>
    </recommendedName>
</protein>
<evidence type="ECO:0000313" key="4">
    <source>
        <dbReference type="Proteomes" id="UP000639338"/>
    </source>
</evidence>
<dbReference type="SUPFAM" id="SSF51905">
    <property type="entry name" value="FAD/NAD(P)-binding domain"/>
    <property type="match status" value="1"/>
</dbReference>
<dbReference type="Gene3D" id="3.90.660.10">
    <property type="match status" value="1"/>
</dbReference>
<dbReference type="EMBL" id="JACMRX010000001">
    <property type="protein sequence ID" value="KAF7997867.1"/>
    <property type="molecule type" value="Genomic_DNA"/>
</dbReference>
<dbReference type="Pfam" id="PF01593">
    <property type="entry name" value="Amino_oxidase"/>
    <property type="match status" value="1"/>
</dbReference>
<feature type="chain" id="PRO_5032548154" description="Amine oxidase domain-containing protein" evidence="1">
    <location>
        <begin position="21"/>
        <end position="488"/>
    </location>
</feature>
<dbReference type="AlphaFoldDB" id="A0A834Y6Z6"/>
<comment type="caution">
    <text evidence="3">The sequence shown here is derived from an EMBL/GenBank/DDBJ whole genome shotgun (WGS) entry which is preliminary data.</text>
</comment>
<gene>
    <name evidence="3" type="ORF">HCN44_009265</name>
</gene>
<dbReference type="InterPro" id="IPR036188">
    <property type="entry name" value="FAD/NAD-bd_sf"/>
</dbReference>
<dbReference type="PANTHER" id="PTHR10742:SF398">
    <property type="entry name" value="AMINE OXIDASE DOMAIN-CONTAINING PROTEIN-RELATED"/>
    <property type="match status" value="1"/>
</dbReference>
<feature type="signal peptide" evidence="1">
    <location>
        <begin position="1"/>
        <end position="20"/>
    </location>
</feature>
<keyword evidence="4" id="KW-1185">Reference proteome</keyword>
<feature type="domain" description="Amine oxidase" evidence="2">
    <location>
        <begin position="34"/>
        <end position="483"/>
    </location>
</feature>
<sequence length="488" mass="55280">MMMRATFFILIVSCVAFVFCDKNAKIVIVGAGAAGTAAASKLLENGFTNVTILEAQDRIGGRVWTTKLGEYWADMGGQWVHGDINNVVFDMANPLGLVQKSTGNISFHKMYSSSGPDISKEIATKAAQIFLPEDEEIDLKSLTTGSIGEYFVNRFNEFFKAHPEIPAKQHQSILNALNLLIMTGDAANSWFDVSARAIKEYGEVGDQRVNWKDKGYSTILDILMKKIPDPSKELPVINNTIFNSQVTKINYENDGAVKLSTSNGNKYEADHVIFTCSLGVLKADFEKIFTPSLPEKKINAIKYLGFGHVAKIFLLYDEPWWELDSYFLKVFLWSDEDRAELEKDPERKWMLGLTYAIPVEHKPKLFCLWLASDYSTEMEKIPDELFKNQTIGLVNRFFGRDYNITLPNEIRRTMWNTNPNIRGTYSYHSIESDKLNAKNEDLEEPIMKNNKPIIQFAGEATEPYQYGTVHAAIKSGFREADRLMKSIK</sequence>
<dbReference type="InterPro" id="IPR002937">
    <property type="entry name" value="Amino_oxidase"/>
</dbReference>
<dbReference type="GO" id="GO:0046592">
    <property type="term" value="F:polyamine oxidase activity"/>
    <property type="evidence" value="ECO:0007669"/>
    <property type="project" value="TreeGrafter"/>
</dbReference>
<keyword evidence="1" id="KW-0732">Signal</keyword>
<dbReference type="PRINTS" id="PR00419">
    <property type="entry name" value="ADXRDTASE"/>
</dbReference>
<name>A0A834Y6Z6_APHGI</name>
<organism evidence="3 4">
    <name type="scientific">Aphidius gifuensis</name>
    <name type="common">Parasitoid wasp</name>
    <dbReference type="NCBI Taxonomy" id="684658"/>
    <lineage>
        <taxon>Eukaryota</taxon>
        <taxon>Metazoa</taxon>
        <taxon>Ecdysozoa</taxon>
        <taxon>Arthropoda</taxon>
        <taxon>Hexapoda</taxon>
        <taxon>Insecta</taxon>
        <taxon>Pterygota</taxon>
        <taxon>Neoptera</taxon>
        <taxon>Endopterygota</taxon>
        <taxon>Hymenoptera</taxon>
        <taxon>Apocrita</taxon>
        <taxon>Ichneumonoidea</taxon>
        <taxon>Braconidae</taxon>
        <taxon>Aphidiinae</taxon>
        <taxon>Aphidius</taxon>
    </lineage>
</organism>
<evidence type="ECO:0000256" key="1">
    <source>
        <dbReference type="SAM" id="SignalP"/>
    </source>
</evidence>
<reference evidence="3 4" key="1">
    <citation type="submission" date="2020-08" db="EMBL/GenBank/DDBJ databases">
        <title>Aphidius gifuensis genome sequencing and assembly.</title>
        <authorList>
            <person name="Du Z."/>
        </authorList>
    </citation>
    <scope>NUCLEOTIDE SEQUENCE [LARGE SCALE GENOMIC DNA]</scope>
    <source>
        <strain evidence="3">YNYX2018</strain>
        <tissue evidence="3">Adults</tissue>
    </source>
</reference>
<evidence type="ECO:0000313" key="3">
    <source>
        <dbReference type="EMBL" id="KAF7997867.1"/>
    </source>
</evidence>
<dbReference type="SUPFAM" id="SSF54373">
    <property type="entry name" value="FAD-linked reductases, C-terminal domain"/>
    <property type="match status" value="1"/>
</dbReference>